<keyword evidence="1" id="KW-0812">Transmembrane</keyword>
<feature type="transmembrane region" description="Helical" evidence="1">
    <location>
        <begin position="12"/>
        <end position="41"/>
    </location>
</feature>
<reference evidence="2 3" key="1">
    <citation type="submission" date="2018-01" db="EMBL/GenBank/DDBJ databases">
        <title>Genomic Encyclopedia of Type Strains, Phase III (KMG-III): the genomes of soil and plant-associated and newly described type strains.</title>
        <authorList>
            <person name="Whitman W."/>
        </authorList>
    </citation>
    <scope>NUCLEOTIDE SEQUENCE [LARGE SCALE GENOMIC DNA]</scope>
    <source>
        <strain evidence="2 3">1131</strain>
    </source>
</reference>
<dbReference type="RefSeq" id="WP_181011662.1">
    <property type="nucleotide sequence ID" value="NZ_PQFZ01000001.1"/>
</dbReference>
<evidence type="ECO:0000313" key="2">
    <source>
        <dbReference type="EMBL" id="POR56679.1"/>
    </source>
</evidence>
<keyword evidence="3" id="KW-1185">Reference proteome</keyword>
<protein>
    <submittedName>
        <fullName evidence="2">Uncharacterized protein</fullName>
    </submittedName>
</protein>
<evidence type="ECO:0000256" key="1">
    <source>
        <dbReference type="SAM" id="Phobius"/>
    </source>
</evidence>
<gene>
    <name evidence="2" type="ORF">CYD53_101200</name>
</gene>
<dbReference type="Proteomes" id="UP000236919">
    <property type="component" value="Unassembled WGS sequence"/>
</dbReference>
<evidence type="ECO:0000313" key="3">
    <source>
        <dbReference type="Proteomes" id="UP000236919"/>
    </source>
</evidence>
<name>A0A2S4MQ00_9HYPH</name>
<keyword evidence="1" id="KW-0472">Membrane</keyword>
<sequence>MDTLETVFETASGFAGILAIVSNELVLGLGVAFGLIIWLVTGRRDDATDTKHQPRHL</sequence>
<organism evidence="2 3">
    <name type="scientific">Bosea psychrotolerans</name>
    <dbReference type="NCBI Taxonomy" id="1871628"/>
    <lineage>
        <taxon>Bacteria</taxon>
        <taxon>Pseudomonadati</taxon>
        <taxon>Pseudomonadota</taxon>
        <taxon>Alphaproteobacteria</taxon>
        <taxon>Hyphomicrobiales</taxon>
        <taxon>Boseaceae</taxon>
        <taxon>Bosea</taxon>
    </lineage>
</organism>
<dbReference type="EMBL" id="PQFZ01000001">
    <property type="protein sequence ID" value="POR56679.1"/>
    <property type="molecule type" value="Genomic_DNA"/>
</dbReference>
<dbReference type="AlphaFoldDB" id="A0A2S4MQ00"/>
<comment type="caution">
    <text evidence="2">The sequence shown here is derived from an EMBL/GenBank/DDBJ whole genome shotgun (WGS) entry which is preliminary data.</text>
</comment>
<accession>A0A2S4MQ00</accession>
<keyword evidence="1" id="KW-1133">Transmembrane helix</keyword>
<proteinExistence type="predicted"/>